<organism evidence="10 11">
    <name type="scientific">Ceratopteris richardii</name>
    <name type="common">Triangle waterfern</name>
    <dbReference type="NCBI Taxonomy" id="49495"/>
    <lineage>
        <taxon>Eukaryota</taxon>
        <taxon>Viridiplantae</taxon>
        <taxon>Streptophyta</taxon>
        <taxon>Embryophyta</taxon>
        <taxon>Tracheophyta</taxon>
        <taxon>Polypodiopsida</taxon>
        <taxon>Polypodiidae</taxon>
        <taxon>Polypodiales</taxon>
        <taxon>Pteridineae</taxon>
        <taxon>Pteridaceae</taxon>
        <taxon>Parkerioideae</taxon>
        <taxon>Ceratopteris</taxon>
    </lineage>
</organism>
<comment type="cofactor">
    <cofactor evidence="1">
        <name>FAD</name>
        <dbReference type="ChEBI" id="CHEBI:57692"/>
    </cofactor>
</comment>
<dbReference type="OMA" id="CITGCHS"/>
<dbReference type="InterPro" id="IPR036188">
    <property type="entry name" value="FAD/NAD-bd_sf"/>
</dbReference>
<keyword evidence="7" id="KW-0560">Oxidoreductase</keyword>
<dbReference type="Gene3D" id="3.50.50.60">
    <property type="entry name" value="FAD/NAD(P)-binding domain"/>
    <property type="match status" value="3"/>
</dbReference>
<keyword evidence="5" id="KW-0285">Flavoprotein</keyword>
<feature type="domain" description="Amine oxidase" evidence="9">
    <location>
        <begin position="15"/>
        <end position="445"/>
    </location>
</feature>
<evidence type="ECO:0000256" key="4">
    <source>
        <dbReference type="ARBA" id="ARBA00022490"/>
    </source>
</evidence>
<evidence type="ECO:0000313" key="10">
    <source>
        <dbReference type="EMBL" id="KAH7290356.1"/>
    </source>
</evidence>
<sequence>MVIRKPIVIIIGAGMAGLTAARQLLQAGDFFDIMMLEGSNKIGGRILTSEIAGDRVELGATWIHGMEGSPLYKIAQDIGATNHTVPFERQDGFPGKPVVKAEGGLMVPSSIVSPVMALYKKLLKYVRTQETPPTVPLSIGAFIAQGLDAFLSEQDSTCRSDDNGCEWLSSHAEIFACPEFTSHWTMRSLQEALFAMNEHAERVDTSANTLYDLDLRAEKEYKDYPGEHVTIPGGYVTIINEIASCIPQQLIHFGKKVEKIEWYRPLSYCTHPVTIHCSDGSLYEADHVIITMSLGVLKAGVLSESAFPWDNLEGRHVCRSVDELISKPLNAAPLFDPALPTRKIEAISRLGYGLVNKVFLQLNTDALTPYQLQQLNSHIQLVYNGDQQLKEGGVPWWMRKTFSLSPIYHGSSVLLCWFAGREALEVESLSDEEVMSGVAQTLGSFGIAFERSSSSKRSTHKIRDCESTSGSDSEDSVLRGGSTSCSSSNSSDDWEESFDEDVGGMQNGRRDVDYRRLFSGILRSKWGRNPLFHGSYSFVATGATGEDIEELAAPVPAPPRSGDGFKCESGGMSPSYGHPSSSMTGGGVDGDRPCAPGQTRKDARSVASGNVASCGAEGENAPLQLLFAGEATIRTLYSTTHGAHLSGLREAQRLLAHYSLIM</sequence>
<feature type="compositionally biased region" description="Acidic residues" evidence="8">
    <location>
        <begin position="492"/>
        <end position="502"/>
    </location>
</feature>
<dbReference type="AlphaFoldDB" id="A0A8T2R242"/>
<dbReference type="Gene3D" id="3.90.660.10">
    <property type="match status" value="3"/>
</dbReference>
<dbReference type="InterPro" id="IPR002937">
    <property type="entry name" value="Amino_oxidase"/>
</dbReference>
<protein>
    <recommendedName>
        <fullName evidence="9">Amine oxidase domain-containing protein</fullName>
    </recommendedName>
</protein>
<dbReference type="PANTHER" id="PTHR10742">
    <property type="entry name" value="FLAVIN MONOAMINE OXIDASE"/>
    <property type="match status" value="1"/>
</dbReference>
<evidence type="ECO:0000256" key="8">
    <source>
        <dbReference type="SAM" id="MobiDB-lite"/>
    </source>
</evidence>
<feature type="compositionally biased region" description="Low complexity" evidence="8">
    <location>
        <begin position="482"/>
        <end position="491"/>
    </location>
</feature>
<dbReference type="GO" id="GO:0005737">
    <property type="term" value="C:cytoplasm"/>
    <property type="evidence" value="ECO:0007669"/>
    <property type="project" value="UniProtKB-SubCell"/>
</dbReference>
<dbReference type="EMBL" id="CM035435">
    <property type="protein sequence ID" value="KAH7290356.1"/>
    <property type="molecule type" value="Genomic_DNA"/>
</dbReference>
<evidence type="ECO:0000256" key="7">
    <source>
        <dbReference type="ARBA" id="ARBA00023002"/>
    </source>
</evidence>
<comment type="similarity">
    <text evidence="3">Belongs to the flavin monoamine oxidase family.</text>
</comment>
<dbReference type="SUPFAM" id="SSF54373">
    <property type="entry name" value="FAD-linked reductases, C-terminal domain"/>
    <property type="match status" value="1"/>
</dbReference>
<keyword evidence="11" id="KW-1185">Reference proteome</keyword>
<keyword evidence="4" id="KW-0963">Cytoplasm</keyword>
<dbReference type="GO" id="GO:0046592">
    <property type="term" value="F:polyamine oxidase activity"/>
    <property type="evidence" value="ECO:0007669"/>
    <property type="project" value="TreeGrafter"/>
</dbReference>
<evidence type="ECO:0000256" key="6">
    <source>
        <dbReference type="ARBA" id="ARBA00022827"/>
    </source>
</evidence>
<feature type="domain" description="Amine oxidase" evidence="9">
    <location>
        <begin position="624"/>
        <end position="655"/>
    </location>
</feature>
<proteinExistence type="inferred from homology"/>
<evidence type="ECO:0000256" key="1">
    <source>
        <dbReference type="ARBA" id="ARBA00001974"/>
    </source>
</evidence>
<comment type="caution">
    <text evidence="10">The sequence shown here is derived from an EMBL/GenBank/DDBJ whole genome shotgun (WGS) entry which is preliminary data.</text>
</comment>
<keyword evidence="6" id="KW-0274">FAD</keyword>
<evidence type="ECO:0000256" key="5">
    <source>
        <dbReference type="ARBA" id="ARBA00022630"/>
    </source>
</evidence>
<accession>A0A8T2R242</accession>
<evidence type="ECO:0000256" key="2">
    <source>
        <dbReference type="ARBA" id="ARBA00004496"/>
    </source>
</evidence>
<name>A0A8T2R242_CERRI</name>
<evidence type="ECO:0000256" key="3">
    <source>
        <dbReference type="ARBA" id="ARBA00005995"/>
    </source>
</evidence>
<dbReference type="OrthoDB" id="2019015at2759"/>
<comment type="subcellular location">
    <subcellularLocation>
        <location evidence="2">Cytoplasm</location>
    </subcellularLocation>
</comment>
<evidence type="ECO:0000259" key="9">
    <source>
        <dbReference type="Pfam" id="PF01593"/>
    </source>
</evidence>
<dbReference type="SUPFAM" id="SSF51905">
    <property type="entry name" value="FAD/NAD(P)-binding domain"/>
    <property type="match status" value="1"/>
</dbReference>
<gene>
    <name evidence="10" type="ORF">KP509_30G044300</name>
</gene>
<feature type="region of interest" description="Disordered" evidence="8">
    <location>
        <begin position="576"/>
        <end position="603"/>
    </location>
</feature>
<dbReference type="PANTHER" id="PTHR10742:SF405">
    <property type="entry name" value="PEROXISOMAL N(1)-ACETYL-SPERMINE_SPERMIDINE OXIDASE"/>
    <property type="match status" value="1"/>
</dbReference>
<reference evidence="10" key="1">
    <citation type="submission" date="2021-08" db="EMBL/GenBank/DDBJ databases">
        <title>WGS assembly of Ceratopteris richardii.</title>
        <authorList>
            <person name="Marchant D.B."/>
            <person name="Chen G."/>
            <person name="Jenkins J."/>
            <person name="Shu S."/>
            <person name="Leebens-Mack J."/>
            <person name="Grimwood J."/>
            <person name="Schmutz J."/>
            <person name="Soltis P."/>
            <person name="Soltis D."/>
            <person name="Chen Z.-H."/>
        </authorList>
    </citation>
    <scope>NUCLEOTIDE SEQUENCE</scope>
    <source>
        <strain evidence="10">Whitten #5841</strain>
        <tissue evidence="10">Leaf</tissue>
    </source>
</reference>
<feature type="region of interest" description="Disordered" evidence="8">
    <location>
        <begin position="459"/>
        <end position="506"/>
    </location>
</feature>
<evidence type="ECO:0000313" key="11">
    <source>
        <dbReference type="Proteomes" id="UP000825935"/>
    </source>
</evidence>
<dbReference type="Proteomes" id="UP000825935">
    <property type="component" value="Chromosome 30"/>
</dbReference>
<dbReference type="InterPro" id="IPR050281">
    <property type="entry name" value="Flavin_monoamine_oxidase"/>
</dbReference>
<dbReference type="Pfam" id="PF01593">
    <property type="entry name" value="Amino_oxidase"/>
    <property type="match status" value="2"/>
</dbReference>